<dbReference type="Pfam" id="PF03023">
    <property type="entry name" value="MurJ"/>
    <property type="match status" value="1"/>
</dbReference>
<keyword evidence="7 8" id="KW-0472">Membrane</keyword>
<evidence type="ECO:0000256" key="3">
    <source>
        <dbReference type="ARBA" id="ARBA00022692"/>
    </source>
</evidence>
<comment type="caution">
    <text evidence="9">The sequence shown here is derived from an EMBL/GenBank/DDBJ whole genome shotgun (WGS) entry which is preliminary data.</text>
</comment>
<feature type="transmembrane region" description="Helical" evidence="8">
    <location>
        <begin position="229"/>
        <end position="247"/>
    </location>
</feature>
<reference evidence="10" key="1">
    <citation type="submission" date="2017-09" db="EMBL/GenBank/DDBJ databases">
        <title>Depth-based differentiation of microbial function through sediment-hosted aquifers and enrichment of novel symbionts in the deep terrestrial subsurface.</title>
        <authorList>
            <person name="Probst A.J."/>
            <person name="Ladd B."/>
            <person name="Jarett J.K."/>
            <person name="Geller-Mcgrath D.E."/>
            <person name="Sieber C.M.K."/>
            <person name="Emerson J.B."/>
            <person name="Anantharaman K."/>
            <person name="Thomas B.C."/>
            <person name="Malmstrom R."/>
            <person name="Stieglmeier M."/>
            <person name="Klingl A."/>
            <person name="Woyke T."/>
            <person name="Ryan C.M."/>
            <person name="Banfield J.F."/>
        </authorList>
    </citation>
    <scope>NUCLEOTIDE SEQUENCE [LARGE SCALE GENOMIC DNA]</scope>
</reference>
<feature type="transmembrane region" description="Helical" evidence="8">
    <location>
        <begin position="174"/>
        <end position="193"/>
    </location>
</feature>
<dbReference type="InterPro" id="IPR051050">
    <property type="entry name" value="Lipid_II_flippase_MurJ/MviN"/>
</dbReference>
<evidence type="ECO:0000256" key="2">
    <source>
        <dbReference type="ARBA" id="ARBA00022475"/>
    </source>
</evidence>
<feature type="transmembrane region" description="Helical" evidence="8">
    <location>
        <begin position="291"/>
        <end position="313"/>
    </location>
</feature>
<keyword evidence="5" id="KW-0573">Peptidoglycan synthesis</keyword>
<keyword evidence="3 8" id="KW-0812">Transmembrane</keyword>
<dbReference type="Proteomes" id="UP000229554">
    <property type="component" value="Unassembled WGS sequence"/>
</dbReference>
<dbReference type="PANTHER" id="PTHR47019">
    <property type="entry name" value="LIPID II FLIPPASE MURJ"/>
    <property type="match status" value="1"/>
</dbReference>
<evidence type="ECO:0008006" key="11">
    <source>
        <dbReference type="Google" id="ProtNLM"/>
    </source>
</evidence>
<dbReference type="InterPro" id="IPR004268">
    <property type="entry name" value="MurJ"/>
</dbReference>
<organism evidence="9 10">
    <name type="scientific">Candidatus Roizmanbacteria bacterium CG10_big_fil_rev_8_21_14_0_10_39_6</name>
    <dbReference type="NCBI Taxonomy" id="1974853"/>
    <lineage>
        <taxon>Bacteria</taxon>
        <taxon>Candidatus Roizmaniibacteriota</taxon>
    </lineage>
</organism>
<dbReference type="PRINTS" id="PR01806">
    <property type="entry name" value="VIRFACTRMVIN"/>
</dbReference>
<dbReference type="EMBL" id="PFED01000062">
    <property type="protein sequence ID" value="PJE63063.1"/>
    <property type="molecule type" value="Genomic_DNA"/>
</dbReference>
<feature type="transmembrane region" description="Helical" evidence="8">
    <location>
        <begin position="39"/>
        <end position="58"/>
    </location>
</feature>
<feature type="transmembrane region" description="Helical" evidence="8">
    <location>
        <begin position="79"/>
        <end position="99"/>
    </location>
</feature>
<feature type="transmembrane region" description="Helical" evidence="8">
    <location>
        <begin position="119"/>
        <end position="139"/>
    </location>
</feature>
<dbReference type="GO" id="GO:0009252">
    <property type="term" value="P:peptidoglycan biosynthetic process"/>
    <property type="evidence" value="ECO:0007669"/>
    <property type="project" value="UniProtKB-KW"/>
</dbReference>
<proteinExistence type="predicted"/>
<gene>
    <name evidence="9" type="ORF">COU88_01535</name>
</gene>
<evidence type="ECO:0000256" key="6">
    <source>
        <dbReference type="ARBA" id="ARBA00022989"/>
    </source>
</evidence>
<feature type="transmembrane region" description="Helical" evidence="8">
    <location>
        <begin position="205"/>
        <end position="223"/>
    </location>
</feature>
<dbReference type="PANTHER" id="PTHR47019:SF1">
    <property type="entry name" value="LIPID II FLIPPASE MURJ"/>
    <property type="match status" value="1"/>
</dbReference>
<dbReference type="AlphaFoldDB" id="A0A2M8KT49"/>
<keyword evidence="2" id="KW-1003">Cell membrane</keyword>
<keyword evidence="6 8" id="KW-1133">Transmembrane helix</keyword>
<keyword evidence="4" id="KW-0133">Cell shape</keyword>
<protein>
    <recommendedName>
        <fullName evidence="11">Murein biosynthesis integral membrane protein MurJ</fullName>
    </recommendedName>
</protein>
<feature type="transmembrane region" description="Helical" evidence="8">
    <location>
        <begin position="146"/>
        <end position="168"/>
    </location>
</feature>
<dbReference type="GO" id="GO:0034204">
    <property type="term" value="P:lipid translocation"/>
    <property type="evidence" value="ECO:0007669"/>
    <property type="project" value="TreeGrafter"/>
</dbReference>
<evidence type="ECO:0000256" key="7">
    <source>
        <dbReference type="ARBA" id="ARBA00023136"/>
    </source>
</evidence>
<dbReference type="GO" id="GO:0015648">
    <property type="term" value="F:lipid-linked peptidoglycan transporter activity"/>
    <property type="evidence" value="ECO:0007669"/>
    <property type="project" value="TreeGrafter"/>
</dbReference>
<evidence type="ECO:0000313" key="9">
    <source>
        <dbReference type="EMBL" id="PJE63063.1"/>
    </source>
</evidence>
<name>A0A2M8KT49_9BACT</name>
<evidence type="ECO:0000256" key="5">
    <source>
        <dbReference type="ARBA" id="ARBA00022984"/>
    </source>
</evidence>
<feature type="non-terminal residue" evidence="9">
    <location>
        <position position="332"/>
    </location>
</feature>
<accession>A0A2M8KT49</accession>
<dbReference type="GO" id="GO:0005886">
    <property type="term" value="C:plasma membrane"/>
    <property type="evidence" value="ECO:0007669"/>
    <property type="project" value="UniProtKB-SubCell"/>
</dbReference>
<evidence type="ECO:0000256" key="1">
    <source>
        <dbReference type="ARBA" id="ARBA00004651"/>
    </source>
</evidence>
<sequence>MHKRSALIITLIFGLTSVANIAAQIVIARIFGISLELDAFLIAVALPTMVIAVSYASINDTFLPIYSTEKHADEARAVAGSWVHTIAVIGACLSVLFYLFPHEILTILFSTVSQQSYQYLQILAPACFFGMLSALFMSISYSHKHFLLPPLVQLVGAIGNILLIWLLFPHVGGFALPLAFVGNYVLQFLIVMGNIRYANLKASLVSFRQLLPLFILFGTYLLMRTDTLLLRFASVGLGTGAVSLVNYSARMMSMPSGLITSGIKVILLPLLAETVRNNNTNRFHTLYTKAILYALLLTIIAVITMVIISLPLLKILFVRGAFTLADAVRVHS</sequence>
<evidence type="ECO:0000256" key="8">
    <source>
        <dbReference type="SAM" id="Phobius"/>
    </source>
</evidence>
<evidence type="ECO:0000313" key="10">
    <source>
        <dbReference type="Proteomes" id="UP000229554"/>
    </source>
</evidence>
<evidence type="ECO:0000256" key="4">
    <source>
        <dbReference type="ARBA" id="ARBA00022960"/>
    </source>
</evidence>
<dbReference type="GO" id="GO:0008360">
    <property type="term" value="P:regulation of cell shape"/>
    <property type="evidence" value="ECO:0007669"/>
    <property type="project" value="UniProtKB-KW"/>
</dbReference>
<comment type="subcellular location">
    <subcellularLocation>
        <location evidence="1">Cell membrane</location>
        <topology evidence="1">Multi-pass membrane protein</topology>
    </subcellularLocation>
</comment>